<evidence type="ECO:0000313" key="11">
    <source>
        <dbReference type="Proteomes" id="UP001619911"/>
    </source>
</evidence>
<proteinExistence type="predicted"/>
<accession>A0ABW8I8H0</accession>
<dbReference type="PROSITE" id="PS51257">
    <property type="entry name" value="PROKAR_LIPOPROTEIN"/>
    <property type="match status" value="1"/>
</dbReference>
<sequence>MKFKKSFMALLVGSSIALAACGGGNKATNETANEEPTTETTSARGEEVYKQSCMSCHGQNLEGQVGPSLQKVGANLSKDEILNIIKNGKGQMPPNVVQGADAEAVSEWLATKK</sequence>
<keyword evidence="2 6" id="KW-0349">Heme</keyword>
<evidence type="ECO:0000256" key="8">
    <source>
        <dbReference type="SAM" id="SignalP"/>
    </source>
</evidence>
<dbReference type="PANTHER" id="PTHR37823:SF4">
    <property type="entry name" value="MENAQUINOL-CYTOCHROME C REDUCTASE CYTOCHROME B_C SUBUNIT"/>
    <property type="match status" value="1"/>
</dbReference>
<evidence type="ECO:0000256" key="5">
    <source>
        <dbReference type="ARBA" id="ARBA00023004"/>
    </source>
</evidence>
<keyword evidence="8" id="KW-0732">Signal</keyword>
<dbReference type="PIRSF" id="PIRSF000025">
    <property type="entry name" value="Cytc_Bsub_c550"/>
    <property type="match status" value="1"/>
</dbReference>
<evidence type="ECO:0000256" key="1">
    <source>
        <dbReference type="ARBA" id="ARBA00022448"/>
    </source>
</evidence>
<evidence type="ECO:0000256" key="6">
    <source>
        <dbReference type="PROSITE-ProRule" id="PRU00433"/>
    </source>
</evidence>
<dbReference type="EMBL" id="JAUIYO010000003">
    <property type="protein sequence ID" value="MFK2825489.1"/>
    <property type="molecule type" value="Genomic_DNA"/>
</dbReference>
<dbReference type="RefSeq" id="WP_404316092.1">
    <property type="nucleotide sequence ID" value="NZ_JAUIYO010000003.1"/>
</dbReference>
<feature type="region of interest" description="Disordered" evidence="7">
    <location>
        <begin position="24"/>
        <end position="45"/>
    </location>
</feature>
<dbReference type="Pfam" id="PF13442">
    <property type="entry name" value="Cytochrome_CBB3"/>
    <property type="match status" value="1"/>
</dbReference>
<dbReference type="PROSITE" id="PS51007">
    <property type="entry name" value="CYTC"/>
    <property type="match status" value="1"/>
</dbReference>
<dbReference type="InterPro" id="IPR051811">
    <property type="entry name" value="Cytochrome_c550/c551-like"/>
</dbReference>
<evidence type="ECO:0000256" key="2">
    <source>
        <dbReference type="ARBA" id="ARBA00022617"/>
    </source>
</evidence>
<evidence type="ECO:0000256" key="4">
    <source>
        <dbReference type="ARBA" id="ARBA00022982"/>
    </source>
</evidence>
<dbReference type="SUPFAM" id="SSF46626">
    <property type="entry name" value="Cytochrome c"/>
    <property type="match status" value="1"/>
</dbReference>
<dbReference type="InterPro" id="IPR009056">
    <property type="entry name" value="Cyt_c-like_dom"/>
</dbReference>
<organism evidence="10 11">
    <name type="scientific">Bacillus lumedeiriae</name>
    <dbReference type="NCBI Taxonomy" id="3058829"/>
    <lineage>
        <taxon>Bacteria</taxon>
        <taxon>Bacillati</taxon>
        <taxon>Bacillota</taxon>
        <taxon>Bacilli</taxon>
        <taxon>Bacillales</taxon>
        <taxon>Bacillaceae</taxon>
        <taxon>Bacillus</taxon>
    </lineage>
</organism>
<dbReference type="Proteomes" id="UP001619911">
    <property type="component" value="Unassembled WGS sequence"/>
</dbReference>
<keyword evidence="5 6" id="KW-0408">Iron</keyword>
<keyword evidence="1" id="KW-0813">Transport</keyword>
<protein>
    <submittedName>
        <fullName evidence="10">Cytochrome c</fullName>
    </submittedName>
</protein>
<evidence type="ECO:0000256" key="7">
    <source>
        <dbReference type="SAM" id="MobiDB-lite"/>
    </source>
</evidence>
<dbReference type="InterPro" id="IPR036909">
    <property type="entry name" value="Cyt_c-like_dom_sf"/>
</dbReference>
<gene>
    <name evidence="10" type="ORF">QYG89_07280</name>
</gene>
<feature type="chain" id="PRO_5045499204" evidence="8">
    <location>
        <begin position="20"/>
        <end position="113"/>
    </location>
</feature>
<dbReference type="InterPro" id="IPR012218">
    <property type="entry name" value="Cyt_c_BACSU-c550-type"/>
</dbReference>
<evidence type="ECO:0000259" key="9">
    <source>
        <dbReference type="PROSITE" id="PS51007"/>
    </source>
</evidence>
<name>A0ABW8I8H0_9BACI</name>
<reference evidence="10 11" key="1">
    <citation type="submission" date="2023-07" db="EMBL/GenBank/DDBJ databases">
        <title>Bacillus lucianemedeirus sp. nov, a new species isolated from an immunobiological production facility.</title>
        <authorList>
            <person name="Costa L.V."/>
            <person name="Miranda R.V.S.L."/>
            <person name="Brandao M.L.L."/>
            <person name="Reis C.M.F."/>
            <person name="Frazao A.M."/>
            <person name="Cruz F.V."/>
            <person name="Baio P.V.P."/>
            <person name="Veras J.F.C."/>
            <person name="Ramos J.N."/>
            <person name="Vieira V."/>
        </authorList>
    </citation>
    <scope>NUCLEOTIDE SEQUENCE [LARGE SCALE GENOMIC DNA]</scope>
    <source>
        <strain evidence="10 11">B190/17</strain>
    </source>
</reference>
<keyword evidence="11" id="KW-1185">Reference proteome</keyword>
<keyword evidence="4" id="KW-0249">Electron transport</keyword>
<comment type="caution">
    <text evidence="10">The sequence shown here is derived from an EMBL/GenBank/DDBJ whole genome shotgun (WGS) entry which is preliminary data.</text>
</comment>
<evidence type="ECO:0000313" key="10">
    <source>
        <dbReference type="EMBL" id="MFK2825489.1"/>
    </source>
</evidence>
<evidence type="ECO:0000256" key="3">
    <source>
        <dbReference type="ARBA" id="ARBA00022723"/>
    </source>
</evidence>
<dbReference type="InterPro" id="IPR054782">
    <property type="entry name" value="Cytochro_C551"/>
</dbReference>
<dbReference type="NCBIfam" id="NF045774">
    <property type="entry name" value="cytochro_C551"/>
    <property type="match status" value="1"/>
</dbReference>
<feature type="domain" description="Cytochrome c" evidence="9">
    <location>
        <begin position="40"/>
        <end position="113"/>
    </location>
</feature>
<dbReference type="PANTHER" id="PTHR37823">
    <property type="entry name" value="CYTOCHROME C-553-LIKE"/>
    <property type="match status" value="1"/>
</dbReference>
<dbReference type="Gene3D" id="1.10.760.10">
    <property type="entry name" value="Cytochrome c-like domain"/>
    <property type="match status" value="1"/>
</dbReference>
<feature type="signal peptide" evidence="8">
    <location>
        <begin position="1"/>
        <end position="19"/>
    </location>
</feature>
<keyword evidence="3 6" id="KW-0479">Metal-binding</keyword>